<gene>
    <name evidence="2" type="ORF">PGB27_14615</name>
</gene>
<keyword evidence="1" id="KW-0732">Signal</keyword>
<accession>A0ABT5SUP6</accession>
<feature type="chain" id="PRO_5045840627" description="Subtilisin inhibitor-like" evidence="1">
    <location>
        <begin position="24"/>
        <end position="141"/>
    </location>
</feature>
<evidence type="ECO:0000313" key="3">
    <source>
        <dbReference type="Proteomes" id="UP001300763"/>
    </source>
</evidence>
<dbReference type="RefSeq" id="WP_274201071.1">
    <property type="nucleotide sequence ID" value="NZ_JAQZAO010000005.1"/>
</dbReference>
<name>A0ABT5SUP6_9PSEU</name>
<sequence>MVRRLATCAIAAGVLLGVLSWGAATSVGVTTISHAAPLATSASLLPTWCPFGTHDGAGSGCRGGGINDNERVNRAARGTWVQYREAGRCAMEGVGGAASEGIRDPRRLGRLAHDSITGGFVCGVENYDEYRAAFEEARRGD</sequence>
<evidence type="ECO:0008006" key="4">
    <source>
        <dbReference type="Google" id="ProtNLM"/>
    </source>
</evidence>
<feature type="signal peptide" evidence="1">
    <location>
        <begin position="1"/>
        <end position="23"/>
    </location>
</feature>
<evidence type="ECO:0000256" key="1">
    <source>
        <dbReference type="SAM" id="SignalP"/>
    </source>
</evidence>
<evidence type="ECO:0000313" key="2">
    <source>
        <dbReference type="EMBL" id="MDD7966566.1"/>
    </source>
</evidence>
<reference evidence="2 3" key="1">
    <citation type="submission" date="2023-02" db="EMBL/GenBank/DDBJ databases">
        <title>Genome sequencing required for Actinomycetospora new species description.</title>
        <authorList>
            <person name="Saimee Y."/>
            <person name="Duangmal K."/>
        </authorList>
    </citation>
    <scope>NUCLEOTIDE SEQUENCE [LARGE SCALE GENOMIC DNA]</scope>
    <source>
        <strain evidence="2 3">DW7H6</strain>
    </source>
</reference>
<keyword evidence="3" id="KW-1185">Reference proteome</keyword>
<organism evidence="2 3">
    <name type="scientific">Actinomycetospora lemnae</name>
    <dbReference type="NCBI Taxonomy" id="3019891"/>
    <lineage>
        <taxon>Bacteria</taxon>
        <taxon>Bacillati</taxon>
        <taxon>Actinomycetota</taxon>
        <taxon>Actinomycetes</taxon>
        <taxon>Pseudonocardiales</taxon>
        <taxon>Pseudonocardiaceae</taxon>
        <taxon>Actinomycetospora</taxon>
    </lineage>
</organism>
<dbReference type="Proteomes" id="UP001300763">
    <property type="component" value="Unassembled WGS sequence"/>
</dbReference>
<protein>
    <recommendedName>
        <fullName evidence="4">Subtilisin inhibitor-like</fullName>
    </recommendedName>
</protein>
<dbReference type="EMBL" id="JAQZAO010000005">
    <property type="protein sequence ID" value="MDD7966566.1"/>
    <property type="molecule type" value="Genomic_DNA"/>
</dbReference>
<proteinExistence type="predicted"/>
<comment type="caution">
    <text evidence="2">The sequence shown here is derived from an EMBL/GenBank/DDBJ whole genome shotgun (WGS) entry which is preliminary data.</text>
</comment>